<name>A0A849SNQ3_UNCEI</name>
<sequence>MQPRGDTDPCVPTDNLYACSRQFRAGQRSSYLIPDRVNGGVSALHFTQQVLYLGGAFDLVEGVLGRVGVAAYGNPTLVGVPPVTVASTLSLGCAPNPARTHGTLSFALPAAGPVSLAVFDAAGRRAATMADHERFAAGPHNLSFSTDTLKPGLYFARLQFGTLRATRKLMVIR</sequence>
<comment type="caution">
    <text evidence="1">The sequence shown here is derived from an EMBL/GenBank/DDBJ whole genome shotgun (WGS) entry which is preliminary data.</text>
</comment>
<protein>
    <submittedName>
        <fullName evidence="1">T9SS type A sorting domain-containing protein</fullName>
    </submittedName>
</protein>
<evidence type="ECO:0000313" key="1">
    <source>
        <dbReference type="EMBL" id="NOT35433.1"/>
    </source>
</evidence>
<dbReference type="AlphaFoldDB" id="A0A849SNQ3"/>
<organism evidence="1 2">
    <name type="scientific">Eiseniibacteriota bacterium</name>
    <dbReference type="NCBI Taxonomy" id="2212470"/>
    <lineage>
        <taxon>Bacteria</taxon>
        <taxon>Candidatus Eiseniibacteriota</taxon>
    </lineage>
</organism>
<dbReference type="InterPro" id="IPR026444">
    <property type="entry name" value="Secre_tail"/>
</dbReference>
<reference evidence="1 2" key="1">
    <citation type="submission" date="2020-04" db="EMBL/GenBank/DDBJ databases">
        <title>Metagenomic profiling of ammonia- and methane-oxidizing microorganisms in a Dutch drinking water treatment plant.</title>
        <authorList>
            <person name="Poghosyan L."/>
            <person name="Leucker S."/>
        </authorList>
    </citation>
    <scope>NUCLEOTIDE SEQUENCE [LARGE SCALE GENOMIC DNA]</scope>
    <source>
        <strain evidence="1">S-RSF-IL-03</strain>
    </source>
</reference>
<evidence type="ECO:0000313" key="2">
    <source>
        <dbReference type="Proteomes" id="UP000580839"/>
    </source>
</evidence>
<dbReference type="EMBL" id="JABFRW010000195">
    <property type="protein sequence ID" value="NOT35433.1"/>
    <property type="molecule type" value="Genomic_DNA"/>
</dbReference>
<dbReference type="Proteomes" id="UP000580839">
    <property type="component" value="Unassembled WGS sequence"/>
</dbReference>
<accession>A0A849SNQ3</accession>
<dbReference type="NCBIfam" id="TIGR04183">
    <property type="entry name" value="Por_Secre_tail"/>
    <property type="match status" value="1"/>
</dbReference>
<gene>
    <name evidence="1" type="ORF">HOP12_14910</name>
</gene>
<proteinExistence type="predicted"/>